<evidence type="ECO:0000313" key="7">
    <source>
        <dbReference type="Proteomes" id="UP000655225"/>
    </source>
</evidence>
<keyword evidence="4" id="KW-0067">ATP-binding</keyword>
<dbReference type="Gene3D" id="1.10.510.10">
    <property type="entry name" value="Transferase(Phosphotransferase) domain 1"/>
    <property type="match status" value="1"/>
</dbReference>
<dbReference type="Proteomes" id="UP000655225">
    <property type="component" value="Unassembled WGS sequence"/>
</dbReference>
<dbReference type="SUPFAM" id="SSF56112">
    <property type="entry name" value="Protein kinase-like (PK-like)"/>
    <property type="match status" value="1"/>
</dbReference>
<dbReference type="InterPro" id="IPR052059">
    <property type="entry name" value="CR_Ser/Thr_kinase"/>
</dbReference>
<name>A0A834ZFN2_TETSI</name>
<dbReference type="OMA" id="NEICTED"/>
<keyword evidence="1" id="KW-0808">Transferase</keyword>
<dbReference type="PANTHER" id="PTHR47973">
    <property type="entry name" value="CYSTEINE-RICH RECEPTOR-LIKE PROTEIN KINASE 3"/>
    <property type="match status" value="1"/>
</dbReference>
<reference evidence="6 7" key="1">
    <citation type="submission" date="2020-04" db="EMBL/GenBank/DDBJ databases">
        <title>Plant Genome Project.</title>
        <authorList>
            <person name="Zhang R.-G."/>
        </authorList>
    </citation>
    <scope>NUCLEOTIDE SEQUENCE [LARGE SCALE GENOMIC DNA]</scope>
    <source>
        <strain evidence="6">YNK0</strain>
        <tissue evidence="6">Leaf</tissue>
    </source>
</reference>
<feature type="domain" description="Protein kinase" evidence="5">
    <location>
        <begin position="1"/>
        <end position="231"/>
    </location>
</feature>
<proteinExistence type="predicted"/>
<dbReference type="AlphaFoldDB" id="A0A834ZFN2"/>
<dbReference type="PROSITE" id="PS50011">
    <property type="entry name" value="PROTEIN_KINASE_DOM"/>
    <property type="match status" value="1"/>
</dbReference>
<dbReference type="OrthoDB" id="4062651at2759"/>
<dbReference type="InterPro" id="IPR001245">
    <property type="entry name" value="Ser-Thr/Tyr_kinase_cat_dom"/>
</dbReference>
<dbReference type="InterPro" id="IPR000719">
    <property type="entry name" value="Prot_kinase_dom"/>
</dbReference>
<accession>A0A834ZFN2</accession>
<evidence type="ECO:0000313" key="6">
    <source>
        <dbReference type="EMBL" id="KAF8403041.1"/>
    </source>
</evidence>
<evidence type="ECO:0000256" key="1">
    <source>
        <dbReference type="ARBA" id="ARBA00022679"/>
    </source>
</evidence>
<gene>
    <name evidence="6" type="ORF">HHK36_011136</name>
</gene>
<protein>
    <recommendedName>
        <fullName evidence="5">Protein kinase domain-containing protein</fullName>
    </recommendedName>
</protein>
<evidence type="ECO:0000256" key="4">
    <source>
        <dbReference type="ARBA" id="ARBA00022840"/>
    </source>
</evidence>
<dbReference type="InterPro" id="IPR011009">
    <property type="entry name" value="Kinase-like_dom_sf"/>
</dbReference>
<dbReference type="Gene3D" id="3.30.200.20">
    <property type="entry name" value="Phosphorylase Kinase, domain 1"/>
    <property type="match status" value="1"/>
</dbReference>
<dbReference type="EMBL" id="JABCRI010000007">
    <property type="protein sequence ID" value="KAF8403041.1"/>
    <property type="molecule type" value="Genomic_DNA"/>
</dbReference>
<sequence>MKGRLEDGTVVAVKVHSVESRQGLKEFMSEIAAISNISHENLVKLHGVCIDGTSRILVYEYMENNSLAQTLLECRTSLLLIGVFMFLVNYKCERGYLAPEYAISGHLKRKYDVYSFGVLLLEILSGRSVVNFDLEFGEYYLVEKVRHWQNLALQLLWLLQLMDPTLLGHDFPNEEAVRFLKVGLLCVQETRPLRPQMSTAVEMMCDEIDINDVQISQPGLIPDFMDYKIGH</sequence>
<evidence type="ECO:0000256" key="2">
    <source>
        <dbReference type="ARBA" id="ARBA00022741"/>
    </source>
</evidence>
<organism evidence="6 7">
    <name type="scientific">Tetracentron sinense</name>
    <name type="common">Spur-leaf</name>
    <dbReference type="NCBI Taxonomy" id="13715"/>
    <lineage>
        <taxon>Eukaryota</taxon>
        <taxon>Viridiplantae</taxon>
        <taxon>Streptophyta</taxon>
        <taxon>Embryophyta</taxon>
        <taxon>Tracheophyta</taxon>
        <taxon>Spermatophyta</taxon>
        <taxon>Magnoliopsida</taxon>
        <taxon>Trochodendrales</taxon>
        <taxon>Trochodendraceae</taxon>
        <taxon>Tetracentron</taxon>
    </lineage>
</organism>
<keyword evidence="2" id="KW-0547">Nucleotide-binding</keyword>
<dbReference type="GO" id="GO:0005524">
    <property type="term" value="F:ATP binding"/>
    <property type="evidence" value="ECO:0007669"/>
    <property type="project" value="UniProtKB-KW"/>
</dbReference>
<dbReference type="Pfam" id="PF07714">
    <property type="entry name" value="PK_Tyr_Ser-Thr"/>
    <property type="match status" value="1"/>
</dbReference>
<evidence type="ECO:0000256" key="3">
    <source>
        <dbReference type="ARBA" id="ARBA00022777"/>
    </source>
</evidence>
<keyword evidence="3" id="KW-0418">Kinase</keyword>
<dbReference type="GO" id="GO:0004672">
    <property type="term" value="F:protein kinase activity"/>
    <property type="evidence" value="ECO:0007669"/>
    <property type="project" value="InterPro"/>
</dbReference>
<evidence type="ECO:0000259" key="5">
    <source>
        <dbReference type="PROSITE" id="PS50011"/>
    </source>
</evidence>
<keyword evidence="7" id="KW-1185">Reference proteome</keyword>
<comment type="caution">
    <text evidence="6">The sequence shown here is derived from an EMBL/GenBank/DDBJ whole genome shotgun (WGS) entry which is preliminary data.</text>
</comment>